<dbReference type="OrthoDB" id="9757771at2"/>
<dbReference type="UniPathway" id="UPA00079"/>
<dbReference type="InterPro" id="IPR042099">
    <property type="entry name" value="ANL_N_sf"/>
</dbReference>
<keyword evidence="1 5" id="KW-0474">Menaquinone biosynthesis</keyword>
<feature type="domain" description="AMP-dependent synthetase/ligase" evidence="6">
    <location>
        <begin position="6"/>
        <end position="332"/>
    </location>
</feature>
<dbReference type="Pfam" id="PF13193">
    <property type="entry name" value="AMP-binding_C"/>
    <property type="match status" value="1"/>
</dbReference>
<comment type="pathway">
    <text evidence="5">Quinol/quinone metabolism; menaquinone biosynthesis.</text>
</comment>
<dbReference type="InterPro" id="IPR000873">
    <property type="entry name" value="AMP-dep_synth/lig_dom"/>
</dbReference>
<reference evidence="8 11" key="2">
    <citation type="submission" date="2021-01" db="EMBL/GenBank/DDBJ databases">
        <title>FDA dAtabase for Regulatory Grade micrObial Sequences (FDA-ARGOS): Supporting development and validation of Infectious Disease Dx tests.</title>
        <authorList>
            <person name="Sproer C."/>
            <person name="Gronow S."/>
            <person name="Severitt S."/>
            <person name="Schroder I."/>
            <person name="Tallon L."/>
            <person name="Sadzewicz L."/>
            <person name="Zhao X."/>
            <person name="Boylan J."/>
            <person name="Ott S."/>
            <person name="Bowen H."/>
            <person name="Vavikolanu K."/>
            <person name="Mehta A."/>
            <person name="Aluvathingal J."/>
            <person name="Nadendla S."/>
            <person name="Lowell S."/>
            <person name="Myers T."/>
            <person name="Yan Y."/>
            <person name="Sichtig H."/>
        </authorList>
    </citation>
    <scope>NUCLEOTIDE SEQUENCE [LARGE SCALE GENOMIC DNA]</scope>
    <source>
        <strain evidence="8 11">FDAARGOS_1148</strain>
    </source>
</reference>
<feature type="domain" description="AMP-binding enzyme C-terminal" evidence="7">
    <location>
        <begin position="381"/>
        <end position="454"/>
    </location>
</feature>
<keyword evidence="11" id="KW-1185">Reference proteome</keyword>
<evidence type="ECO:0000313" key="8">
    <source>
        <dbReference type="EMBL" id="QQS83718.1"/>
    </source>
</evidence>
<evidence type="ECO:0000256" key="2">
    <source>
        <dbReference type="ARBA" id="ARBA00022598"/>
    </source>
</evidence>
<comment type="catalytic activity">
    <reaction evidence="5">
        <text>2-succinylbenzoate + ATP + CoA = 2-succinylbenzoyl-CoA + AMP + diphosphate</text>
        <dbReference type="Rhea" id="RHEA:17009"/>
        <dbReference type="ChEBI" id="CHEBI:18325"/>
        <dbReference type="ChEBI" id="CHEBI:30616"/>
        <dbReference type="ChEBI" id="CHEBI:33019"/>
        <dbReference type="ChEBI" id="CHEBI:57287"/>
        <dbReference type="ChEBI" id="CHEBI:57364"/>
        <dbReference type="ChEBI" id="CHEBI:456215"/>
        <dbReference type="EC" id="6.2.1.26"/>
    </reaction>
</comment>
<evidence type="ECO:0000313" key="10">
    <source>
        <dbReference type="Proteomes" id="UP000293854"/>
    </source>
</evidence>
<keyword evidence="3 5" id="KW-0547">Nucleotide-binding</keyword>
<dbReference type="Proteomes" id="UP000293854">
    <property type="component" value="Unassembled WGS sequence"/>
</dbReference>
<evidence type="ECO:0000256" key="4">
    <source>
        <dbReference type="ARBA" id="ARBA00022840"/>
    </source>
</evidence>
<keyword evidence="2 5" id="KW-0436">Ligase</keyword>
<name>A0A143P7P8_9STAP</name>
<evidence type="ECO:0000256" key="3">
    <source>
        <dbReference type="ARBA" id="ARBA00022741"/>
    </source>
</evidence>
<organism evidence="9 10">
    <name type="scientific">Staphylococcus condimenti</name>
    <dbReference type="NCBI Taxonomy" id="70255"/>
    <lineage>
        <taxon>Bacteria</taxon>
        <taxon>Bacillati</taxon>
        <taxon>Bacillota</taxon>
        <taxon>Bacilli</taxon>
        <taxon>Bacillales</taxon>
        <taxon>Staphylococcaceae</taxon>
        <taxon>Staphylococcus</taxon>
    </lineage>
</organism>
<dbReference type="HAMAP" id="MF_00731">
    <property type="entry name" value="MenE"/>
    <property type="match status" value="1"/>
</dbReference>
<proteinExistence type="inferred from homology"/>
<dbReference type="InterPro" id="IPR010192">
    <property type="entry name" value="MenE"/>
</dbReference>
<dbReference type="Pfam" id="PF00501">
    <property type="entry name" value="AMP-binding"/>
    <property type="match status" value="1"/>
</dbReference>
<accession>A0A143P7P8</accession>
<dbReference type="EMBL" id="RQTE01000066">
    <property type="protein sequence ID" value="RZI03334.1"/>
    <property type="molecule type" value="Genomic_DNA"/>
</dbReference>
<dbReference type="RefSeq" id="WP_047131956.1">
    <property type="nucleotide sequence ID" value="NZ_CP015114.1"/>
</dbReference>
<reference evidence="9 10" key="1">
    <citation type="submission" date="2018-11" db="EMBL/GenBank/DDBJ databases">
        <title>Genomic profiling of Staphylococcus species from a Poultry farm system in KwaZulu-Natal, South Africa.</title>
        <authorList>
            <person name="Amoako D.G."/>
            <person name="Somboro A.M."/>
            <person name="Abia A.L.K."/>
            <person name="Bester L.A."/>
            <person name="Essack S.Y."/>
        </authorList>
    </citation>
    <scope>NUCLEOTIDE SEQUENCE [LARGE SCALE GENOMIC DNA]</scope>
    <source>
        <strain evidence="9 10">SA11</strain>
    </source>
</reference>
<evidence type="ECO:0000256" key="5">
    <source>
        <dbReference type="HAMAP-Rule" id="MF_00731"/>
    </source>
</evidence>
<dbReference type="EMBL" id="CP068073">
    <property type="protein sequence ID" value="QQS83718.1"/>
    <property type="molecule type" value="Genomic_DNA"/>
</dbReference>
<sequence length="462" mass="52134">MDLWLKRNAERVPENIALEDGDTKLTYMNVYETALQYAYVLHQLNRKRIAFYIDNRLDSALIIYGAWLAGIEAVMINTRLTDKEITAQLKSVDTDTIIAILPLNIDGFNIISWSELEAKRGTETYEIPMDLERIASIMFTSGTTGPQKAVPQTFNNHLASAIGCKESLGFDQNTKWLSVLPIYHISGLSVLLRSMIEGFTVRIVNKFDADQILEIIKGENITHISLVPQTLKWMMDAGLTEPCHLEKILLGGAKLSHALIEEALQYHLPIYNSFGMTETCSQFLTASPAMLKFNPDTVGKPSPNVDVKITKPNHEGHGELLLKGDNVINGYLYPKKLTDTFENGYFKTGDIAKIDSEGNVMIYDRRKDLIISGGENIYPFEIESAAKRYKNVNDAMCIGVEDAEWGQVPKLYYVSESDIDENKLQHFLQQELAKYKVPKTYQRVETLPYTSTGKLKRGSIEE</sequence>
<dbReference type="NCBIfam" id="TIGR01923">
    <property type="entry name" value="menE"/>
    <property type="match status" value="1"/>
</dbReference>
<comment type="pathway">
    <text evidence="5">Quinol/quinone metabolism; 1,4-dihydroxy-2-naphthoate biosynthesis; 1,4-dihydroxy-2-naphthoate from chorismate: step 5/7.</text>
</comment>
<evidence type="ECO:0000313" key="9">
    <source>
        <dbReference type="EMBL" id="RZI03334.1"/>
    </source>
</evidence>
<dbReference type="PANTHER" id="PTHR43767:SF1">
    <property type="entry name" value="NONRIBOSOMAL PEPTIDE SYNTHASE PES1 (EUROFUNG)-RELATED"/>
    <property type="match status" value="1"/>
</dbReference>
<evidence type="ECO:0000259" key="7">
    <source>
        <dbReference type="Pfam" id="PF13193"/>
    </source>
</evidence>
<comment type="similarity">
    <text evidence="5">Belongs to the ATP-dependent AMP-binding enzyme family. MenE subfamily.</text>
</comment>
<dbReference type="KEGG" id="scv:A4G25_00555"/>
<dbReference type="Gene3D" id="3.30.300.30">
    <property type="match status" value="1"/>
</dbReference>
<dbReference type="GO" id="GO:0008756">
    <property type="term" value="F:o-succinylbenzoate-CoA ligase activity"/>
    <property type="evidence" value="ECO:0007669"/>
    <property type="project" value="UniProtKB-UniRule"/>
</dbReference>
<evidence type="ECO:0000259" key="6">
    <source>
        <dbReference type="Pfam" id="PF00501"/>
    </source>
</evidence>
<dbReference type="Gene3D" id="3.40.50.12780">
    <property type="entry name" value="N-terminal domain of ligase-like"/>
    <property type="match status" value="1"/>
</dbReference>
<gene>
    <name evidence="5 9" type="primary">menE</name>
    <name evidence="9" type="ORF">EIG99_03800</name>
    <name evidence="8" type="ORF">I6J05_05180</name>
</gene>
<dbReference type="InterPro" id="IPR050237">
    <property type="entry name" value="ATP-dep_AMP-bd_enzyme"/>
</dbReference>
<comment type="function">
    <text evidence="5">Converts 2-succinylbenzoate (OSB) to 2-succinylbenzoyl-CoA (OSB-CoA).</text>
</comment>
<dbReference type="SUPFAM" id="SSF56801">
    <property type="entry name" value="Acetyl-CoA synthetase-like"/>
    <property type="match status" value="1"/>
</dbReference>
<dbReference type="InterPro" id="IPR025110">
    <property type="entry name" value="AMP-bd_C"/>
</dbReference>
<dbReference type="EC" id="6.2.1.26" evidence="5"/>
<dbReference type="Proteomes" id="UP000595942">
    <property type="component" value="Chromosome"/>
</dbReference>
<dbReference type="GeneID" id="93726332"/>
<evidence type="ECO:0000313" key="11">
    <source>
        <dbReference type="Proteomes" id="UP000595942"/>
    </source>
</evidence>
<evidence type="ECO:0000256" key="1">
    <source>
        <dbReference type="ARBA" id="ARBA00022428"/>
    </source>
</evidence>
<dbReference type="PANTHER" id="PTHR43767">
    <property type="entry name" value="LONG-CHAIN-FATTY-ACID--COA LIGASE"/>
    <property type="match status" value="1"/>
</dbReference>
<dbReference type="AlphaFoldDB" id="A0A143P7P8"/>
<protein>
    <recommendedName>
        <fullName evidence="5">2-succinylbenzoate--CoA ligase</fullName>
        <ecNumber evidence="5">6.2.1.26</ecNumber>
    </recommendedName>
    <alternativeName>
        <fullName evidence="5">o-succinylbenzoyl-CoA synthetase</fullName>
        <shortName evidence="5">OSB-CoA synthetase</shortName>
    </alternativeName>
</protein>
<dbReference type="GO" id="GO:0005524">
    <property type="term" value="F:ATP binding"/>
    <property type="evidence" value="ECO:0007669"/>
    <property type="project" value="UniProtKB-KW"/>
</dbReference>
<dbReference type="InterPro" id="IPR045851">
    <property type="entry name" value="AMP-bd_C_sf"/>
</dbReference>
<keyword evidence="4 5" id="KW-0067">ATP-binding</keyword>
<dbReference type="UniPathway" id="UPA01057">
    <property type="reaction ID" value="UER00166"/>
</dbReference>
<dbReference type="GO" id="GO:0009234">
    <property type="term" value="P:menaquinone biosynthetic process"/>
    <property type="evidence" value="ECO:0007669"/>
    <property type="project" value="UniProtKB-UniRule"/>
</dbReference>